<dbReference type="PIRSF" id="PIRSF037609">
    <property type="entry name" value="BLOC-1_complex_pallidin"/>
    <property type="match status" value="1"/>
</dbReference>
<evidence type="ECO:0000256" key="3">
    <source>
        <dbReference type="ARBA" id="ARBA00019579"/>
    </source>
</evidence>
<dbReference type="GO" id="GO:0030133">
    <property type="term" value="C:transport vesicle"/>
    <property type="evidence" value="ECO:0007669"/>
    <property type="project" value="TreeGrafter"/>
</dbReference>
<proteinExistence type="evidence at transcript level"/>
<comment type="similarity">
    <text evidence="2">Belongs to the BLOC1S6 family.</text>
</comment>
<dbReference type="PANTHER" id="PTHR31328:SF2">
    <property type="entry name" value="BIOGENESIS OF LYSOSOME-RELATED ORGANELLES COMPLEX 1 SUBUNIT 6"/>
    <property type="match status" value="1"/>
</dbReference>
<accession>U5EU79</accession>
<name>U5EU79_9DIPT</name>
<dbReference type="EMBL" id="GANO01004005">
    <property type="protein sequence ID" value="JAB55866.1"/>
    <property type="molecule type" value="mRNA"/>
</dbReference>
<reference evidence="5" key="1">
    <citation type="journal article" date="2014" name="Insect Biochem. Mol. Biol.">
        <title>An insight into the sialome of the frog biting fly, Corethrella appendiculata.</title>
        <authorList>
            <person name="Ribeiro J.M.C."/>
            <person name="Chagas A.C."/>
            <person name="Pham V.M."/>
            <person name="Lounibos L.P."/>
            <person name="Calvo E."/>
        </authorList>
    </citation>
    <scope>NUCLEOTIDE SEQUENCE</scope>
    <source>
        <tissue evidence="5">Salivary glands</tissue>
    </source>
</reference>
<protein>
    <recommendedName>
        <fullName evidence="3">Biogenesis of lysosome-related organelles complex 1 subunit 6</fullName>
    </recommendedName>
</protein>
<evidence type="ECO:0000256" key="2">
    <source>
        <dbReference type="ARBA" id="ARBA00005767"/>
    </source>
</evidence>
<evidence type="ECO:0000256" key="4">
    <source>
        <dbReference type="ARBA" id="ARBA00022490"/>
    </source>
</evidence>
<comment type="subcellular location">
    <subcellularLocation>
        <location evidence="1">Cytoplasm</location>
    </subcellularLocation>
</comment>
<dbReference type="InterPro" id="IPR017242">
    <property type="entry name" value="BLOC-1_pallidin"/>
</dbReference>
<sequence>TEEENKEKFAKEDDTINLLSSGLLDCYEPVLKHVKKELKELISKQNSLYLNISNEKHNFTQKDIQNVQEMIAKTKLYKDKAIRIRNQMNHIHQKTKVLKKRALEIQEYKINQTASRLQKQKDEEDLVAKTTSG</sequence>
<dbReference type="Pfam" id="PF14712">
    <property type="entry name" value="Snapin_Pallidin"/>
    <property type="match status" value="1"/>
</dbReference>
<dbReference type="PANTHER" id="PTHR31328">
    <property type="entry name" value="BIOGENESIS OF LYSOSOME-RELATED ORGANELLES COMPLEX 1 SUBUNIT 6"/>
    <property type="match status" value="1"/>
</dbReference>
<dbReference type="AlphaFoldDB" id="U5EU79"/>
<keyword evidence="4" id="KW-0963">Cytoplasm</keyword>
<dbReference type="InterPro" id="IPR028119">
    <property type="entry name" value="Snapin/Pallidin/Snn1"/>
</dbReference>
<evidence type="ECO:0000313" key="5">
    <source>
        <dbReference type="EMBL" id="JAB55866.1"/>
    </source>
</evidence>
<evidence type="ECO:0000256" key="1">
    <source>
        <dbReference type="ARBA" id="ARBA00004496"/>
    </source>
</evidence>
<organism evidence="5">
    <name type="scientific">Corethrella appendiculata</name>
    <dbReference type="NCBI Taxonomy" id="1370023"/>
    <lineage>
        <taxon>Eukaryota</taxon>
        <taxon>Metazoa</taxon>
        <taxon>Ecdysozoa</taxon>
        <taxon>Arthropoda</taxon>
        <taxon>Hexapoda</taxon>
        <taxon>Insecta</taxon>
        <taxon>Pterygota</taxon>
        <taxon>Neoptera</taxon>
        <taxon>Endopterygota</taxon>
        <taxon>Diptera</taxon>
        <taxon>Nematocera</taxon>
        <taxon>Culicoidea</taxon>
        <taxon>Chaoboridae</taxon>
        <taxon>Corethrella</taxon>
    </lineage>
</organism>
<feature type="non-terminal residue" evidence="5">
    <location>
        <position position="1"/>
    </location>
</feature>
<dbReference type="GO" id="GO:0031083">
    <property type="term" value="C:BLOC-1 complex"/>
    <property type="evidence" value="ECO:0007669"/>
    <property type="project" value="TreeGrafter"/>
</dbReference>